<keyword evidence="1" id="KW-1133">Transmembrane helix</keyword>
<dbReference type="AlphaFoldDB" id="A0A381UED3"/>
<evidence type="ECO:0000256" key="1">
    <source>
        <dbReference type="SAM" id="Phobius"/>
    </source>
</evidence>
<keyword evidence="1" id="KW-0812">Transmembrane</keyword>
<accession>A0A381UED3</accession>
<sequence length="176" mass="19306">MTSIGTTGKPHATLARVAALSLILTLVAFWSWAFLIYEAPGNPDRLEDRSWATAAEQRCVRMVAAVDKLPAAADSPSPAHRAGVLDEATQLVDQLVDDLRVLPGGSDEDRALVDKWLEDWEVYLVDRQVHARRLRTEGDVRPYLTALPSGAGSHVERMNGFARVNDMESCLDPGDL</sequence>
<evidence type="ECO:0000313" key="2">
    <source>
        <dbReference type="EMBL" id="SVA25003.1"/>
    </source>
</evidence>
<keyword evidence="1" id="KW-0472">Membrane</keyword>
<organism evidence="2">
    <name type="scientific">marine metagenome</name>
    <dbReference type="NCBI Taxonomy" id="408172"/>
    <lineage>
        <taxon>unclassified sequences</taxon>
        <taxon>metagenomes</taxon>
        <taxon>ecological metagenomes</taxon>
    </lineage>
</organism>
<gene>
    <name evidence="2" type="ORF">METZ01_LOCUS77857</name>
</gene>
<dbReference type="EMBL" id="UINC01006023">
    <property type="protein sequence ID" value="SVA25003.1"/>
    <property type="molecule type" value="Genomic_DNA"/>
</dbReference>
<protein>
    <recommendedName>
        <fullName evidence="3">Imelysin-like domain-containing protein</fullName>
    </recommendedName>
</protein>
<evidence type="ECO:0008006" key="3">
    <source>
        <dbReference type="Google" id="ProtNLM"/>
    </source>
</evidence>
<reference evidence="2" key="1">
    <citation type="submission" date="2018-05" db="EMBL/GenBank/DDBJ databases">
        <authorList>
            <person name="Lanie J.A."/>
            <person name="Ng W.-L."/>
            <person name="Kazmierczak K.M."/>
            <person name="Andrzejewski T.M."/>
            <person name="Davidsen T.M."/>
            <person name="Wayne K.J."/>
            <person name="Tettelin H."/>
            <person name="Glass J.I."/>
            <person name="Rusch D."/>
            <person name="Podicherti R."/>
            <person name="Tsui H.-C.T."/>
            <person name="Winkler M.E."/>
        </authorList>
    </citation>
    <scope>NUCLEOTIDE SEQUENCE</scope>
</reference>
<proteinExistence type="predicted"/>
<feature type="transmembrane region" description="Helical" evidence="1">
    <location>
        <begin position="17"/>
        <end position="37"/>
    </location>
</feature>
<name>A0A381UED3_9ZZZZ</name>